<feature type="domain" description="Thioredoxin-like fold" evidence="13">
    <location>
        <begin position="439"/>
        <end position="600"/>
    </location>
</feature>
<dbReference type="Pfam" id="PF13462">
    <property type="entry name" value="Thioredoxin_4"/>
    <property type="match status" value="1"/>
</dbReference>
<feature type="transmembrane region" description="Helical" evidence="12">
    <location>
        <begin position="159"/>
        <end position="178"/>
    </location>
</feature>
<protein>
    <recommendedName>
        <fullName evidence="12">Na(+)/H(+) antiporter NhaA</fullName>
    </recommendedName>
    <alternativeName>
        <fullName evidence="12">Sodium/proton antiporter NhaA</fullName>
    </alternativeName>
</protein>
<keyword evidence="5 12" id="KW-1003">Cell membrane</keyword>
<sequence>MLTKFKSSFSAFVRNETSGATLLLAATIVALLWANLGGHSYEHFWHTHFSIHLGDIFSVDMSLQHWINDGLMMMFFFLVSLEVKHDFVMGELREWRRASVPVVAAVAGLIVPALIFYAFNAGTDDADAWGVVISTDTAFVMGILAVFGNRLPVQLRAFLVTLAVVDDVGSLLVIATVYTERISFVPLIGVVVIAALLFLVQRARVYRSSVYIAAGATLWLLFLASGVHATIAGVVLGLLLPVFPPERSEVLRAEELTHHFRRTPVASTGSAAVIGILRSVSINERMQLALAPIVNLIVVPVFALSNAGVIISGETLQHAFKSPLTWGIIAGLVGGKYLGVFGASIIATKLRIGELAQCLAYRHVNAGSMLTGIGFTISLFIIDLAIKDETAQSDARIGVLTASILAAIIGMVALVLTAAYDARHAPERTRLNRSIDPKRDHILGDPNAPLTLVEYAQLGGVDDITVEEVVREVRDYFGDDLRFVFRHNPMGDEAAERAAEALEAVHAQSPELFNYARTELSRLCEEEELDSRVIRRAAVDVGSNLPRLEKDMRQRTYLSRVHDDADDALGMGLTSTPTFFIGDEIYEGPIESDAIIAALEATRTAEITTVGV</sequence>
<feature type="transmembrane region" description="Helical" evidence="12">
    <location>
        <begin position="21"/>
        <end position="41"/>
    </location>
</feature>
<feature type="transmembrane region" description="Helical" evidence="12">
    <location>
        <begin position="184"/>
        <end position="200"/>
    </location>
</feature>
<dbReference type="Gene3D" id="1.20.1530.10">
    <property type="entry name" value="Na+/H+ antiporter like domain"/>
    <property type="match status" value="1"/>
</dbReference>
<comment type="catalytic activity">
    <reaction evidence="12">
        <text>Na(+)(in) + 2 H(+)(out) = Na(+)(out) + 2 H(+)(in)</text>
        <dbReference type="Rhea" id="RHEA:29251"/>
        <dbReference type="ChEBI" id="CHEBI:15378"/>
        <dbReference type="ChEBI" id="CHEBI:29101"/>
    </reaction>
</comment>
<evidence type="ECO:0000256" key="12">
    <source>
        <dbReference type="HAMAP-Rule" id="MF_01844"/>
    </source>
</evidence>
<reference evidence="14 15" key="1">
    <citation type="submission" date="2012-05" db="EMBL/GenBank/DDBJ databases">
        <authorList>
            <person name="Weinstock G."/>
            <person name="Sodergren E."/>
            <person name="Lobos E.A."/>
            <person name="Fulton L."/>
            <person name="Fulton R."/>
            <person name="Courtney L."/>
            <person name="Fronick C."/>
            <person name="O'Laughlin M."/>
            <person name="Godfrey J."/>
            <person name="Wilson R.M."/>
            <person name="Miner T."/>
            <person name="Farmer C."/>
            <person name="Delehaunty K."/>
            <person name="Cordes M."/>
            <person name="Minx P."/>
            <person name="Tomlinson C."/>
            <person name="Chen J."/>
            <person name="Wollam A."/>
            <person name="Pepin K.H."/>
            <person name="Bhonagiri V."/>
            <person name="Zhang X."/>
            <person name="Suruliraj S."/>
            <person name="Warren W."/>
            <person name="Mitreva M."/>
            <person name="Mardis E.R."/>
            <person name="Wilson R.K."/>
        </authorList>
    </citation>
    <scope>NUCLEOTIDE SEQUENCE [LARGE SCALE GENOMIC DNA]</scope>
    <source>
        <strain evidence="14 15">F0235</strain>
    </source>
</reference>
<organism evidence="14 15">
    <name type="scientific">Corynebacterium durum F0235</name>
    <dbReference type="NCBI Taxonomy" id="1035195"/>
    <lineage>
        <taxon>Bacteria</taxon>
        <taxon>Bacillati</taxon>
        <taxon>Actinomycetota</taxon>
        <taxon>Actinomycetes</taxon>
        <taxon>Mycobacteriales</taxon>
        <taxon>Corynebacteriaceae</taxon>
        <taxon>Corynebacterium</taxon>
    </lineage>
</organism>
<keyword evidence="6 12" id="KW-0812">Transmembrane</keyword>
<dbReference type="SUPFAM" id="SSF52833">
    <property type="entry name" value="Thioredoxin-like"/>
    <property type="match status" value="1"/>
</dbReference>
<dbReference type="EMBL" id="AMEM01000005">
    <property type="protein sequence ID" value="EKX92446.1"/>
    <property type="molecule type" value="Genomic_DNA"/>
</dbReference>
<dbReference type="PANTHER" id="PTHR30341:SF0">
    <property type="entry name" value="NA(+)_H(+) ANTIPORTER NHAA"/>
    <property type="match status" value="1"/>
</dbReference>
<evidence type="ECO:0000256" key="4">
    <source>
        <dbReference type="ARBA" id="ARBA00022449"/>
    </source>
</evidence>
<dbReference type="GO" id="GO:0015385">
    <property type="term" value="F:sodium:proton antiporter activity"/>
    <property type="evidence" value="ECO:0007669"/>
    <property type="project" value="UniProtKB-UniRule"/>
</dbReference>
<keyword evidence="9 12" id="KW-0406">Ion transport</keyword>
<dbReference type="AlphaFoldDB" id="L1MNE5"/>
<dbReference type="InterPro" id="IPR036249">
    <property type="entry name" value="Thioredoxin-like_sf"/>
</dbReference>
<feature type="transmembrane region" description="Helical" evidence="12">
    <location>
        <begin position="128"/>
        <end position="147"/>
    </location>
</feature>
<gene>
    <name evidence="12" type="primary">nhaA</name>
    <name evidence="14" type="ORF">HMPREF9997_00112</name>
</gene>
<dbReference type="HOGENOM" id="CLU_015803_3_0_11"/>
<feature type="transmembrane region" description="Helical" evidence="12">
    <location>
        <begin position="102"/>
        <end position="122"/>
    </location>
</feature>
<keyword evidence="8 12" id="KW-0915">Sodium</keyword>
<dbReference type="InterPro" id="IPR004670">
    <property type="entry name" value="NhaA"/>
</dbReference>
<dbReference type="Proteomes" id="UP000010445">
    <property type="component" value="Unassembled WGS sequence"/>
</dbReference>
<feature type="transmembrane region" description="Helical" evidence="12">
    <location>
        <begin position="398"/>
        <end position="420"/>
    </location>
</feature>
<dbReference type="PANTHER" id="PTHR30341">
    <property type="entry name" value="SODIUM ION/PROTON ANTIPORTER NHAA-RELATED"/>
    <property type="match status" value="1"/>
</dbReference>
<keyword evidence="10 12" id="KW-0472">Membrane</keyword>
<evidence type="ECO:0000256" key="8">
    <source>
        <dbReference type="ARBA" id="ARBA00023053"/>
    </source>
</evidence>
<feature type="transmembrane region" description="Helical" evidence="12">
    <location>
        <begin position="368"/>
        <end position="386"/>
    </location>
</feature>
<dbReference type="RefSeq" id="WP_006061809.1">
    <property type="nucleotide sequence ID" value="NZ_KB290821.1"/>
</dbReference>
<evidence type="ECO:0000256" key="9">
    <source>
        <dbReference type="ARBA" id="ARBA00023065"/>
    </source>
</evidence>
<comment type="subcellular location">
    <subcellularLocation>
        <location evidence="1">Cell inner membrane</location>
        <topology evidence="1">Multi-pass membrane protein</topology>
    </subcellularLocation>
    <subcellularLocation>
        <location evidence="12">Cell membrane</location>
        <topology evidence="12">Multi-pass membrane protein</topology>
    </subcellularLocation>
</comment>
<feature type="transmembrane region" description="Helical" evidence="12">
    <location>
        <begin position="212"/>
        <end position="240"/>
    </location>
</feature>
<evidence type="ECO:0000256" key="7">
    <source>
        <dbReference type="ARBA" id="ARBA00022989"/>
    </source>
</evidence>
<dbReference type="Gene3D" id="3.40.30.10">
    <property type="entry name" value="Glutaredoxin"/>
    <property type="match status" value="1"/>
</dbReference>
<evidence type="ECO:0000256" key="11">
    <source>
        <dbReference type="ARBA" id="ARBA00023201"/>
    </source>
</evidence>
<dbReference type="HAMAP" id="MF_01844">
    <property type="entry name" value="NhaA"/>
    <property type="match status" value="1"/>
</dbReference>
<dbReference type="PATRIC" id="fig|1035195.3.peg.104"/>
<evidence type="ECO:0000259" key="13">
    <source>
        <dbReference type="Pfam" id="PF13462"/>
    </source>
</evidence>
<feature type="transmembrane region" description="Helical" evidence="12">
    <location>
        <begin position="324"/>
        <end position="347"/>
    </location>
</feature>
<keyword evidence="4 12" id="KW-0050">Antiport</keyword>
<feature type="transmembrane region" description="Helical" evidence="12">
    <location>
        <begin position="289"/>
        <end position="312"/>
    </location>
</feature>
<comment type="similarity">
    <text evidence="2">In the N-terminal section; belongs to the NhaA Na(+)/H(+) (TC 2.A.33) antiporter family.</text>
</comment>
<keyword evidence="15" id="KW-1185">Reference proteome</keyword>
<dbReference type="Pfam" id="PF06965">
    <property type="entry name" value="Na_H_antiport_1"/>
    <property type="match status" value="1"/>
</dbReference>
<feature type="transmembrane region" description="Helical" evidence="12">
    <location>
        <begin position="61"/>
        <end position="81"/>
    </location>
</feature>
<dbReference type="InterPro" id="IPR012336">
    <property type="entry name" value="Thioredoxin-like_fold"/>
</dbReference>
<evidence type="ECO:0000256" key="1">
    <source>
        <dbReference type="ARBA" id="ARBA00004429"/>
    </source>
</evidence>
<keyword evidence="3 12" id="KW-0813">Transport</keyword>
<feature type="transmembrane region" description="Helical" evidence="12">
    <location>
        <begin position="260"/>
        <end position="277"/>
    </location>
</feature>
<comment type="similarity">
    <text evidence="12">Belongs to the NhaA Na(+)/H(+) (TC 2.A.33) antiporter family.</text>
</comment>
<evidence type="ECO:0000256" key="3">
    <source>
        <dbReference type="ARBA" id="ARBA00022448"/>
    </source>
</evidence>
<dbReference type="NCBIfam" id="TIGR00773">
    <property type="entry name" value="NhaA"/>
    <property type="match status" value="1"/>
</dbReference>
<evidence type="ECO:0000256" key="10">
    <source>
        <dbReference type="ARBA" id="ARBA00023136"/>
    </source>
</evidence>
<dbReference type="GO" id="GO:0006885">
    <property type="term" value="P:regulation of pH"/>
    <property type="evidence" value="ECO:0007669"/>
    <property type="project" value="UniProtKB-UniRule"/>
</dbReference>
<evidence type="ECO:0000256" key="5">
    <source>
        <dbReference type="ARBA" id="ARBA00022475"/>
    </source>
</evidence>
<accession>L1MNE5</accession>
<keyword evidence="11 12" id="KW-0739">Sodium transport</keyword>
<evidence type="ECO:0000313" key="14">
    <source>
        <dbReference type="EMBL" id="EKX92446.1"/>
    </source>
</evidence>
<dbReference type="InterPro" id="IPR023171">
    <property type="entry name" value="Na/H_antiporter_dom_sf"/>
</dbReference>
<comment type="function">
    <text evidence="12">Na(+)/H(+) antiporter that extrudes sodium in exchange for external protons.</text>
</comment>
<comment type="caution">
    <text evidence="14">The sequence shown here is derived from an EMBL/GenBank/DDBJ whole genome shotgun (WGS) entry which is preliminary data.</text>
</comment>
<evidence type="ECO:0000313" key="15">
    <source>
        <dbReference type="Proteomes" id="UP000010445"/>
    </source>
</evidence>
<dbReference type="GO" id="GO:0005886">
    <property type="term" value="C:plasma membrane"/>
    <property type="evidence" value="ECO:0007669"/>
    <property type="project" value="UniProtKB-SubCell"/>
</dbReference>
<evidence type="ECO:0000256" key="6">
    <source>
        <dbReference type="ARBA" id="ARBA00022692"/>
    </source>
</evidence>
<name>L1MNE5_9CORY</name>
<dbReference type="STRING" id="1035195.HMPREF9997_00112"/>
<dbReference type="eggNOG" id="COG3004">
    <property type="taxonomic scope" value="Bacteria"/>
</dbReference>
<proteinExistence type="inferred from homology"/>
<keyword evidence="7 12" id="KW-1133">Transmembrane helix</keyword>
<evidence type="ECO:0000256" key="2">
    <source>
        <dbReference type="ARBA" id="ARBA00007006"/>
    </source>
</evidence>